<evidence type="ECO:0000313" key="1">
    <source>
        <dbReference type="EMBL" id="SEK01584.1"/>
    </source>
</evidence>
<accession>A0A975WDJ0</accession>
<dbReference type="GeneID" id="80820191"/>
<name>A0A975WDJ0_9RHOB</name>
<dbReference type="AlphaFoldDB" id="A0A975WDJ0"/>
<organism evidence="1 2">
    <name type="scientific">Marinovum algicola</name>
    <dbReference type="NCBI Taxonomy" id="42444"/>
    <lineage>
        <taxon>Bacteria</taxon>
        <taxon>Pseudomonadati</taxon>
        <taxon>Pseudomonadota</taxon>
        <taxon>Alphaproteobacteria</taxon>
        <taxon>Rhodobacterales</taxon>
        <taxon>Roseobacteraceae</taxon>
        <taxon>Marinovum</taxon>
    </lineage>
</organism>
<evidence type="ECO:0000313" key="2">
    <source>
        <dbReference type="Proteomes" id="UP000182932"/>
    </source>
</evidence>
<keyword evidence="2" id="KW-1185">Reference proteome</keyword>
<dbReference type="EMBL" id="FNYY01000018">
    <property type="protein sequence ID" value="SEK01584.1"/>
    <property type="molecule type" value="Genomic_DNA"/>
</dbReference>
<dbReference type="Proteomes" id="UP000182932">
    <property type="component" value="Unassembled WGS sequence"/>
</dbReference>
<sequence length="88" mass="10123">MSEATTTTNHEVIRNWAEARGGRPARVRQAEGGSDLLRIDFDPPEVSLEEIGWDRFFEVFEAQKLAFLHQDLTEDGQPSRFNKFVDQD</sequence>
<proteinExistence type="predicted"/>
<gene>
    <name evidence="1" type="ORF">SAMN04487940_11881</name>
</gene>
<evidence type="ECO:0008006" key="3">
    <source>
        <dbReference type="Google" id="ProtNLM"/>
    </source>
</evidence>
<comment type="caution">
    <text evidence="1">The sequence shown here is derived from an EMBL/GenBank/DDBJ whole genome shotgun (WGS) entry which is preliminary data.</text>
</comment>
<reference evidence="1 2" key="1">
    <citation type="submission" date="2016-10" db="EMBL/GenBank/DDBJ databases">
        <authorList>
            <person name="Varghese N."/>
            <person name="Submissions S."/>
        </authorList>
    </citation>
    <scope>NUCLEOTIDE SEQUENCE [LARGE SCALE GENOMIC DNA]</scope>
    <source>
        <strain evidence="1 2">FF3</strain>
    </source>
</reference>
<dbReference type="RefSeq" id="WP_074838435.1">
    <property type="nucleotide sequence ID" value="NZ_CATMKJ010000016.1"/>
</dbReference>
<protein>
    <recommendedName>
        <fullName evidence="3">1,4-alpha-glucan branching enzyme</fullName>
    </recommendedName>
</protein>